<accession>A0A8B6BNI9</accession>
<keyword evidence="4" id="KW-1185">Reference proteome</keyword>
<dbReference type="PANTHER" id="PTHR13018:SF5">
    <property type="entry name" value="RE44586P"/>
    <property type="match status" value="1"/>
</dbReference>
<dbReference type="Proteomes" id="UP000596742">
    <property type="component" value="Unassembled WGS sequence"/>
</dbReference>
<proteinExistence type="predicted"/>
<evidence type="ECO:0000256" key="1">
    <source>
        <dbReference type="SAM" id="Phobius"/>
    </source>
</evidence>
<reference evidence="3" key="1">
    <citation type="submission" date="2018-11" db="EMBL/GenBank/DDBJ databases">
        <authorList>
            <person name="Alioto T."/>
            <person name="Alioto T."/>
        </authorList>
    </citation>
    <scope>NUCLEOTIDE SEQUENCE</scope>
</reference>
<evidence type="ECO:0000313" key="3">
    <source>
        <dbReference type="EMBL" id="VDH92582.1"/>
    </source>
</evidence>
<organism evidence="3 4">
    <name type="scientific">Mytilus galloprovincialis</name>
    <name type="common">Mediterranean mussel</name>
    <dbReference type="NCBI Taxonomy" id="29158"/>
    <lineage>
        <taxon>Eukaryota</taxon>
        <taxon>Metazoa</taxon>
        <taxon>Spiralia</taxon>
        <taxon>Lophotrochozoa</taxon>
        <taxon>Mollusca</taxon>
        <taxon>Bivalvia</taxon>
        <taxon>Autobranchia</taxon>
        <taxon>Pteriomorphia</taxon>
        <taxon>Mytilida</taxon>
        <taxon>Mytiloidea</taxon>
        <taxon>Mytilidae</taxon>
        <taxon>Mytilinae</taxon>
        <taxon>Mytilus</taxon>
    </lineage>
</organism>
<dbReference type="OrthoDB" id="1689567at2759"/>
<keyword evidence="1" id="KW-0472">Membrane</keyword>
<sequence length="134" mass="15390">ILLLLFALLRKIAWDYGRIALVSRTEEKWTSLFYGDHDEKPKIGSQESLDTHIHLHDTHFFAWITAYFKVKDSDIAHKNGRDAIQYLTFQRYLIIYTAMITVLSVVVILPINFQGDNIGSDKDLGHTTIGNLDP</sequence>
<dbReference type="GO" id="GO:0005227">
    <property type="term" value="F:calcium-activated cation channel activity"/>
    <property type="evidence" value="ECO:0007669"/>
    <property type="project" value="InterPro"/>
</dbReference>
<dbReference type="GO" id="GO:0005886">
    <property type="term" value="C:plasma membrane"/>
    <property type="evidence" value="ECO:0007669"/>
    <property type="project" value="TreeGrafter"/>
</dbReference>
<name>A0A8B6BNI9_MYTGA</name>
<feature type="transmembrane region" description="Helical" evidence="1">
    <location>
        <begin position="93"/>
        <end position="113"/>
    </location>
</feature>
<evidence type="ECO:0000313" key="4">
    <source>
        <dbReference type="Proteomes" id="UP000596742"/>
    </source>
</evidence>
<dbReference type="InterPro" id="IPR032880">
    <property type="entry name" value="CSC1/OSCA1-like_N"/>
</dbReference>
<comment type="caution">
    <text evidence="3">The sequence shown here is derived from an EMBL/GenBank/DDBJ whole genome shotgun (WGS) entry which is preliminary data.</text>
</comment>
<gene>
    <name evidence="3" type="ORF">MGAL_10B009627</name>
</gene>
<feature type="domain" description="CSC1/OSCA1-like N-terminal transmembrane" evidence="2">
    <location>
        <begin position="52"/>
        <end position="132"/>
    </location>
</feature>
<keyword evidence="1" id="KW-0812">Transmembrane</keyword>
<dbReference type="EMBL" id="UYJE01000351">
    <property type="protein sequence ID" value="VDH92582.1"/>
    <property type="molecule type" value="Genomic_DNA"/>
</dbReference>
<dbReference type="Pfam" id="PF13967">
    <property type="entry name" value="RSN1_TM"/>
    <property type="match status" value="1"/>
</dbReference>
<dbReference type="InterPro" id="IPR045122">
    <property type="entry name" value="Csc1-like"/>
</dbReference>
<keyword evidence="1" id="KW-1133">Transmembrane helix</keyword>
<dbReference type="PANTHER" id="PTHR13018">
    <property type="entry name" value="PROBABLE MEMBRANE PROTEIN DUF221-RELATED"/>
    <property type="match status" value="1"/>
</dbReference>
<evidence type="ECO:0000259" key="2">
    <source>
        <dbReference type="Pfam" id="PF13967"/>
    </source>
</evidence>
<feature type="non-terminal residue" evidence="3">
    <location>
        <position position="1"/>
    </location>
</feature>
<feature type="non-terminal residue" evidence="3">
    <location>
        <position position="134"/>
    </location>
</feature>
<protein>
    <recommendedName>
        <fullName evidence="2">CSC1/OSCA1-like N-terminal transmembrane domain-containing protein</fullName>
    </recommendedName>
</protein>
<dbReference type="AlphaFoldDB" id="A0A8B6BNI9"/>